<evidence type="ECO:0000256" key="8">
    <source>
        <dbReference type="ARBA" id="ARBA00022741"/>
    </source>
</evidence>
<comment type="catalytic activity">
    <reaction evidence="19">
        <text>a 5'-end (5'-triphosphoguanosine)-adenylyl-adenylyl-cytidylyl-adenosine in mRNA + 2 S-adenosyl-L-methionine = a 5'-end (N(7)-methyl 5'-triphosphoguanosine)-(2'-O-methyladenylyl)-adenylyl-cytidylyl-adenosine in mRNA + 2 S-adenosyl-L-homocysteine + H(+)</text>
        <dbReference type="Rhea" id="RHEA:65376"/>
        <dbReference type="Rhea" id="RHEA-COMP:16797"/>
        <dbReference type="Rhea" id="RHEA-COMP:16798"/>
        <dbReference type="ChEBI" id="CHEBI:15378"/>
        <dbReference type="ChEBI" id="CHEBI:57856"/>
        <dbReference type="ChEBI" id="CHEBI:59789"/>
        <dbReference type="ChEBI" id="CHEBI:156483"/>
        <dbReference type="ChEBI" id="CHEBI:156484"/>
        <dbReference type="EC" id="2.1.1.375"/>
    </reaction>
</comment>
<keyword evidence="12" id="KW-0506">mRNA capping</keyword>
<keyword evidence="7" id="KW-0548">Nucleotidyltransferase</keyword>
<evidence type="ECO:0000256" key="7">
    <source>
        <dbReference type="ARBA" id="ARBA00022695"/>
    </source>
</evidence>
<evidence type="ECO:0000256" key="20">
    <source>
        <dbReference type="ARBA" id="ARBA00048548"/>
    </source>
</evidence>
<accession>A0A1Y0BW70</accession>
<keyword evidence="3 22" id="KW-0696">RNA-directed RNA polymerase</keyword>
<dbReference type="EC" id="2.7.7.48" evidence="2"/>
<comment type="catalytic activity">
    <reaction evidence="14">
        <text>a 5'-end triphospho-adenylyl-adenylyl-cytidylyl-adenosine in mRNA + GDP + H(+) = a 5'-end (5'-triphosphoguanosine)-adenylyl-adenylyl-cytidylyl-adenosine in mRNA + diphosphate</text>
        <dbReference type="Rhea" id="RHEA:65436"/>
        <dbReference type="Rhea" id="RHEA-COMP:16797"/>
        <dbReference type="Rhea" id="RHEA-COMP:16799"/>
        <dbReference type="ChEBI" id="CHEBI:15378"/>
        <dbReference type="ChEBI" id="CHEBI:33019"/>
        <dbReference type="ChEBI" id="CHEBI:58189"/>
        <dbReference type="ChEBI" id="CHEBI:156484"/>
        <dbReference type="ChEBI" id="CHEBI:156503"/>
        <dbReference type="EC" id="2.7.7.88"/>
    </reaction>
</comment>
<gene>
    <name evidence="22" type="primary">L</name>
    <name evidence="22" type="ORF">BEN63_gp6</name>
</gene>
<dbReference type="InterPro" id="IPR026890">
    <property type="entry name" value="Mononeg_mRNAcap"/>
</dbReference>
<proteinExistence type="predicted"/>
<dbReference type="GO" id="GO:0005524">
    <property type="term" value="F:ATP binding"/>
    <property type="evidence" value="ECO:0007669"/>
    <property type="project" value="UniProtKB-KW"/>
</dbReference>
<dbReference type="EMBL" id="KY488722">
    <property type="protein sequence ID" value="ART67013.1"/>
    <property type="molecule type" value="Viral_cRNA"/>
</dbReference>
<keyword evidence="10" id="KW-0946">Virion</keyword>
<evidence type="ECO:0000259" key="21">
    <source>
        <dbReference type="PROSITE" id="PS50526"/>
    </source>
</evidence>
<evidence type="ECO:0000256" key="15">
    <source>
        <dbReference type="ARBA" id="ARBA00024499"/>
    </source>
</evidence>
<evidence type="ECO:0000256" key="10">
    <source>
        <dbReference type="ARBA" id="ARBA00022844"/>
    </source>
</evidence>
<dbReference type="Pfam" id="PF14318">
    <property type="entry name" value="Mononeg_mRNAcap"/>
    <property type="match status" value="1"/>
</dbReference>
<dbReference type="Pfam" id="PF00946">
    <property type="entry name" value="Mononeg_RNA_pol"/>
    <property type="match status" value="1"/>
</dbReference>
<keyword evidence="13" id="KW-0511">Multifunctional enzyme</keyword>
<evidence type="ECO:0000256" key="14">
    <source>
        <dbReference type="ARBA" id="ARBA00024494"/>
    </source>
</evidence>
<comment type="subcellular location">
    <subcellularLocation>
        <location evidence="1">Virion</location>
    </subcellularLocation>
</comment>
<comment type="catalytic activity">
    <reaction evidence="15">
        <text>a 5'-end (5'-triphosphoguanosine)-(2'-O-methyladenylyl)-adenylyl-cytidylyl-adenosine in mRNA + S-adenosyl-L-methionine = a 5'-end (N(7)-methyl 5'-triphosphoguanosine)-(2'-O-methyladenylyl)-adenylyl-cytidylyl-adenosine in mRNA + S-adenosyl-L-homocysteine</text>
        <dbReference type="Rhea" id="RHEA:65440"/>
        <dbReference type="Rhea" id="RHEA-COMP:16798"/>
        <dbReference type="Rhea" id="RHEA-COMP:16801"/>
        <dbReference type="ChEBI" id="CHEBI:57856"/>
        <dbReference type="ChEBI" id="CHEBI:59789"/>
        <dbReference type="ChEBI" id="CHEBI:156482"/>
        <dbReference type="ChEBI" id="CHEBI:156483"/>
    </reaction>
</comment>
<protein>
    <recommendedName>
        <fullName evidence="2">RNA-directed RNA polymerase</fullName>
        <ecNumber evidence="2">2.7.7.48</ecNumber>
    </recommendedName>
    <alternativeName>
        <fullName evidence="17">Replicase</fullName>
    </alternativeName>
    <alternativeName>
        <fullName evidence="16">Transcriptase</fullName>
    </alternativeName>
</protein>
<evidence type="ECO:0000256" key="13">
    <source>
        <dbReference type="ARBA" id="ARBA00023268"/>
    </source>
</evidence>
<name>A0A1Y0BW70_9MONO</name>
<evidence type="ECO:0000256" key="12">
    <source>
        <dbReference type="ARBA" id="ARBA00023042"/>
    </source>
</evidence>
<evidence type="ECO:0000256" key="17">
    <source>
        <dbReference type="ARBA" id="ARBA00031012"/>
    </source>
</evidence>
<dbReference type="GO" id="GO:0003968">
    <property type="term" value="F:RNA-directed RNA polymerase activity"/>
    <property type="evidence" value="ECO:0007669"/>
    <property type="project" value="UniProtKB-KW"/>
</dbReference>
<evidence type="ECO:0000256" key="1">
    <source>
        <dbReference type="ARBA" id="ARBA00004328"/>
    </source>
</evidence>
<keyword evidence="11" id="KW-0693">Viral RNA replication</keyword>
<reference evidence="22" key="1">
    <citation type="submission" date="2017-01" db="EMBL/GenBank/DDBJ databases">
        <title>Further non-invasive diagnostic testing for the monitoring of Zoonotic variegated squirrel bornavirus 1 in time and space.</title>
        <authorList>
            <person name="Schlottau K."/>
            <person name="Hoffmann B."/>
            <person name="Homeier-Bachmann T."/>
            <person name="Ulrich R.G."/>
            <person name="Beer M."/>
            <person name="Hoffmann D."/>
        </authorList>
    </citation>
    <scope>NUCLEOTIDE SEQUENCE</scope>
    <source>
        <strain evidence="22">BH22/16-38</strain>
    </source>
</reference>
<dbReference type="GO" id="GO:0004482">
    <property type="term" value="F:mRNA 5'-cap (guanine-N7-)-methyltransferase activity"/>
    <property type="evidence" value="ECO:0007669"/>
    <property type="project" value="InterPro"/>
</dbReference>
<evidence type="ECO:0000256" key="16">
    <source>
        <dbReference type="ARBA" id="ARBA00030436"/>
    </source>
</evidence>
<organism evidence="22">
    <name type="scientific">Variegated squirrel bornavirus 1</name>
    <dbReference type="NCBI Taxonomy" id="1885248"/>
    <lineage>
        <taxon>Viruses</taxon>
        <taxon>Riboviria</taxon>
        <taxon>Orthornavirae</taxon>
        <taxon>Negarnaviricota</taxon>
        <taxon>Haploviricotina</taxon>
        <taxon>Monjiviricetes</taxon>
        <taxon>Mononegavirales</taxon>
        <taxon>Bornaviridae</taxon>
        <taxon>Orthobornavirus</taxon>
        <taxon>Orthobornavirus sciuri</taxon>
    </lineage>
</organism>
<feature type="domain" description="RdRp catalytic" evidence="21">
    <location>
        <begin position="564"/>
        <end position="736"/>
    </location>
</feature>
<evidence type="ECO:0000256" key="6">
    <source>
        <dbReference type="ARBA" id="ARBA00022691"/>
    </source>
</evidence>
<evidence type="ECO:0000256" key="4">
    <source>
        <dbReference type="ARBA" id="ARBA00022664"/>
    </source>
</evidence>
<evidence type="ECO:0000256" key="3">
    <source>
        <dbReference type="ARBA" id="ARBA00022484"/>
    </source>
</evidence>
<sequence>MAQRYLFLGSMDWRDAILNHIMYFSPSLLREEETPRPVVGINRTDQSLKNPLLGTEVAFCLNSSLIPHHIRARSYVKPKNLPSKDYYRLFRQVVLPSEIYPLGVLIRAAEAILQVIISTWKLNHMSKLISAAIRYALTNPKIRSQLELHIAYQRIISQVSYSREADVGPKRLGNMTLMFVQSLVVAMIDDTSCLMTYNHFLAAADTAKSRCHLFIASVIQGALWEQGSFLDHILDLTHIIDSIILPHDDYFQIIKSISPYSQGLVMDQHNVTVSTNFKSIFPIQELCPPLDNLLKKLLSIDPVLLLVITSVQKSWYFPEINMCDGSREQLMKMRFDSESPKALLSYGQTLLAMFRAEFIKGYISKHGKWPPVHLLPTCNRSIRNARELGRWSPSLDRNWQWFSEVLILKLTDLDMDPDFNDIVSDKAIINSRVDWSFEYNAAAYRQKYGEKLERPSVKSGPSRLVNALIDGRLDDIPHLLGPFYKGSVEFEDRLTVLVPKEKELKVKGRFFSKQTLAIRVYQVIAEAALKNEIMPYLKTHSMTMSSTALTHLLNKLSYQVVKGESFVINLDYSSWCNAFRPELQMPICRQLDLMFDSGYFFRTGCTLPCFTTFIIQDRFNPPYSIKGDPHEDGITCAIGTKTMGEGMRQKLWTILTSCWEIIALREANVTFNILGQGDNQTIIIHKSPSQSNQALADTALSCLHKHARLAGHNLKTEECWVSDCLYEYGKRMFFRGVPVPGSLKQLSRVTDSTGELFPNLYSKLACLTSSCLSASMADTSPWVSLTTGVCLYLIELYVELPGTIMQNEALLITLCLVGPSIGGLPTPATLPSVFFRGMSDPLPLQLALLKTLTTVTKFPYEFINRVVKLKLAPYPDWLTLVTDPTSLNIAQVYRPERQIRRWIEEAITSGSHSSRIATFFQNSLTELAQLLARDLSTMMPLRPRDMSALFSLSNVAYGLSIIDLFQKSSTVVAASQAIHIEDVILESQRYKTSIINNLLDQSEGHDMSVYLKGCTHLAAKQLRKFTWGRELVGVTMPFVAEQFCPHDSVNVDEGHYTNAIIYCPQETLRTAHLITRGSQPLYLGSNTSIKVQKGDITGLNKSRAANLVRDTLILHQWYKIRNITDPNLSILLSRFLSEKGYTSEVRPHIHGGTLTHRLPSRQDTRQGLTGYINLISTWLKFSSDYLQSYSKSSDDYTIHFQHVFTYGCLYADSIIRAGGIINKPYLLSAHCSTCFEKIESEEFVLACQPMYTGAEWLISKPVTIPEKILDIEVEFDPCISASVCLGVLIGKSLLIDIRANQLDIMEQRTWGNLERFSISDLRRLPWSIVIRSIWRCLMESNLLQFERAGLIKLLHSGAGPTFAFLYRTLQDSSILMECTPVDRLLGHINFHNKRDLISKVILMPLINYGLIHSEIDRIDIKYRQISEANVDLYMAAAKSAGIAAGCVVEETNDFVVRGQHHGYYSLSDIGTQVQSQVFKMVIRKLNLTEVYIYPSLDPEVALDICHLPGLRIILVLAGDPTYYEQLLEMDLCGAVSTRVDVPKSLATRTHSGYAIGPTIGNNVIRLQELQHVSYAHPCIEELPYNAYVDQTLIDISDMCCLPLVVPCRSLFKPIYSNIKAFRVALLENYYFFLDLIRIKGFDVRPHLEEFDELVLVAQFIARLPTLSEVVYYIGVKAGQPILTRIQQGQDLKRITISNRLPNPAAIQLRANGDTLELMDDLPDSLRDILLADLFRRP</sequence>
<evidence type="ECO:0000256" key="2">
    <source>
        <dbReference type="ARBA" id="ARBA00012494"/>
    </source>
</evidence>
<dbReference type="PROSITE" id="PS50526">
    <property type="entry name" value="RDRP_SSRNA_NEG_NONSEG"/>
    <property type="match status" value="1"/>
</dbReference>
<comment type="catalytic activity">
    <reaction evidence="18">
        <text>a 5'-end (5'-triphosphoguanosine)-adenylyl-adenylyl-cytidylyl-adenosine in mRNA + S-adenosyl-L-methionine = a 5'-end (5'-triphosphoguanosine)-(2'-O-methyladenylyl)-adenylyl-cytidylyl-adenosine in mRNA + S-adenosyl-L-homocysteine + H(+)</text>
        <dbReference type="Rhea" id="RHEA:65380"/>
        <dbReference type="Rhea" id="RHEA-COMP:16797"/>
        <dbReference type="Rhea" id="RHEA-COMP:16801"/>
        <dbReference type="ChEBI" id="CHEBI:15378"/>
        <dbReference type="ChEBI" id="CHEBI:57856"/>
        <dbReference type="ChEBI" id="CHEBI:59789"/>
        <dbReference type="ChEBI" id="CHEBI:156482"/>
        <dbReference type="ChEBI" id="CHEBI:156484"/>
    </reaction>
</comment>
<evidence type="ECO:0000256" key="9">
    <source>
        <dbReference type="ARBA" id="ARBA00022840"/>
    </source>
</evidence>
<evidence type="ECO:0000256" key="19">
    <source>
        <dbReference type="ARBA" id="ARBA00047370"/>
    </source>
</evidence>
<evidence type="ECO:0000256" key="11">
    <source>
        <dbReference type="ARBA" id="ARBA00022953"/>
    </source>
</evidence>
<keyword evidence="6" id="KW-0949">S-adenosyl-L-methionine</keyword>
<evidence type="ECO:0000256" key="18">
    <source>
        <dbReference type="ARBA" id="ARBA00047332"/>
    </source>
</evidence>
<keyword evidence="9" id="KW-0067">ATP-binding</keyword>
<evidence type="ECO:0000256" key="5">
    <source>
        <dbReference type="ARBA" id="ARBA00022679"/>
    </source>
</evidence>
<evidence type="ECO:0000313" key="22">
    <source>
        <dbReference type="EMBL" id="ART67013.1"/>
    </source>
</evidence>
<keyword evidence="4" id="KW-0507">mRNA processing</keyword>
<comment type="catalytic activity">
    <reaction evidence="20">
        <text>GTP + H2O = GDP + phosphate + H(+)</text>
        <dbReference type="Rhea" id="RHEA:19669"/>
        <dbReference type="ChEBI" id="CHEBI:15377"/>
        <dbReference type="ChEBI" id="CHEBI:15378"/>
        <dbReference type="ChEBI" id="CHEBI:37565"/>
        <dbReference type="ChEBI" id="CHEBI:43474"/>
        <dbReference type="ChEBI" id="CHEBI:58189"/>
    </reaction>
</comment>
<keyword evidence="8" id="KW-0547">Nucleotide-binding</keyword>
<dbReference type="GO" id="GO:0044423">
    <property type="term" value="C:virion component"/>
    <property type="evidence" value="ECO:0007669"/>
    <property type="project" value="UniProtKB-KW"/>
</dbReference>
<keyword evidence="5" id="KW-0808">Transferase</keyword>
<dbReference type="InterPro" id="IPR014023">
    <property type="entry name" value="Mononeg_RNA_pol_cat"/>
</dbReference>